<evidence type="ECO:0000313" key="2">
    <source>
        <dbReference type="Proteomes" id="UP000267029"/>
    </source>
</evidence>
<reference evidence="3" key="1">
    <citation type="submission" date="2016-04" db="UniProtKB">
        <authorList>
            <consortium name="WormBaseParasite"/>
        </authorList>
    </citation>
    <scope>IDENTIFICATION</scope>
</reference>
<proteinExistence type="predicted"/>
<sequence length="125" mass="14002">MHDILCNELQSIVSTAPANATIDALMPFATSDYSRRTFSEWHNLLSKLPQLQPEEWEVGACVAKARVPPSPEDNASRHARLILRCAHLVLRAGRCQPIEIRALPRLPTGSWRERKSNASRAPKPL</sequence>
<keyword evidence="2" id="KW-1185">Reference proteome</keyword>
<evidence type="ECO:0000313" key="3">
    <source>
        <dbReference type="WBParaSite" id="MCOS_0000067401-mRNA-1"/>
    </source>
</evidence>
<dbReference type="WBParaSite" id="MCOS_0000067401-mRNA-1">
    <property type="protein sequence ID" value="MCOS_0000067401-mRNA-1"/>
    <property type="gene ID" value="MCOS_0000067401"/>
</dbReference>
<organism evidence="3">
    <name type="scientific">Mesocestoides corti</name>
    <name type="common">Flatworm</name>
    <dbReference type="NCBI Taxonomy" id="53468"/>
    <lineage>
        <taxon>Eukaryota</taxon>
        <taxon>Metazoa</taxon>
        <taxon>Spiralia</taxon>
        <taxon>Lophotrochozoa</taxon>
        <taxon>Platyhelminthes</taxon>
        <taxon>Cestoda</taxon>
        <taxon>Eucestoda</taxon>
        <taxon>Cyclophyllidea</taxon>
        <taxon>Mesocestoididae</taxon>
        <taxon>Mesocestoides</taxon>
    </lineage>
</organism>
<dbReference type="EMBL" id="UXSR01000062">
    <property type="protein sequence ID" value="VDD74672.1"/>
    <property type="molecule type" value="Genomic_DNA"/>
</dbReference>
<name>A0A158QSD1_MESCO</name>
<evidence type="ECO:0000313" key="1">
    <source>
        <dbReference type="EMBL" id="VDD74672.1"/>
    </source>
</evidence>
<gene>
    <name evidence="1" type="ORF">MCOS_LOCUS675</name>
</gene>
<protein>
    <submittedName>
        <fullName evidence="1 3">Uncharacterized protein</fullName>
    </submittedName>
</protein>
<accession>A0A158QSD1</accession>
<reference evidence="1 2" key="2">
    <citation type="submission" date="2018-10" db="EMBL/GenBank/DDBJ databases">
        <authorList>
            <consortium name="Pathogen Informatics"/>
        </authorList>
    </citation>
    <scope>NUCLEOTIDE SEQUENCE [LARGE SCALE GENOMIC DNA]</scope>
</reference>
<dbReference type="Proteomes" id="UP000267029">
    <property type="component" value="Unassembled WGS sequence"/>
</dbReference>
<dbReference type="AlphaFoldDB" id="A0A158QSD1"/>